<keyword evidence="4" id="KW-1185">Reference proteome</keyword>
<evidence type="ECO:0000259" key="2">
    <source>
        <dbReference type="Pfam" id="PF25121"/>
    </source>
</evidence>
<gene>
    <name evidence="3" type="ORF">BgAZ_101600</name>
</gene>
<dbReference type="PANTHER" id="PTHR12202">
    <property type="entry name" value="ESF1 HOMOLOG"/>
    <property type="match status" value="1"/>
</dbReference>
<dbReference type="InterPro" id="IPR056750">
    <property type="entry name" value="RRM_ESF1"/>
</dbReference>
<dbReference type="Pfam" id="PF25121">
    <property type="entry name" value="RRM_ESF1"/>
    <property type="match status" value="1"/>
</dbReference>
<reference evidence="3" key="1">
    <citation type="submission" date="2023-08" db="EMBL/GenBank/DDBJ databases">
        <title>Draft sequence of the Babesia gibsoni genome.</title>
        <authorList>
            <person name="Yamagishi J.Y."/>
            <person name="Xuan X.X."/>
        </authorList>
    </citation>
    <scope>NUCLEOTIDE SEQUENCE</scope>
    <source>
        <strain evidence="3">Azabu</strain>
    </source>
</reference>
<protein>
    <recommendedName>
        <fullName evidence="2">ESF1 RRM domain-containing protein</fullName>
    </recommendedName>
</protein>
<feature type="region of interest" description="Disordered" evidence="1">
    <location>
        <begin position="36"/>
        <end position="79"/>
    </location>
</feature>
<comment type="caution">
    <text evidence="3">The sequence shown here is derived from an EMBL/GenBank/DDBJ whole genome shotgun (WGS) entry which is preliminary data.</text>
</comment>
<dbReference type="SUPFAM" id="SSF48371">
    <property type="entry name" value="ARM repeat"/>
    <property type="match status" value="1"/>
</dbReference>
<organism evidence="3 4">
    <name type="scientific">Babesia gibsoni</name>
    <dbReference type="NCBI Taxonomy" id="33632"/>
    <lineage>
        <taxon>Eukaryota</taxon>
        <taxon>Sar</taxon>
        <taxon>Alveolata</taxon>
        <taxon>Apicomplexa</taxon>
        <taxon>Aconoidasida</taxon>
        <taxon>Piroplasmida</taxon>
        <taxon>Babesiidae</taxon>
        <taxon>Babesia</taxon>
    </lineage>
</organism>
<dbReference type="PANTHER" id="PTHR12202:SF0">
    <property type="entry name" value="ESF1 HOMOLOG"/>
    <property type="match status" value="1"/>
</dbReference>
<dbReference type="Proteomes" id="UP001230268">
    <property type="component" value="Unassembled WGS sequence"/>
</dbReference>
<evidence type="ECO:0000313" key="3">
    <source>
        <dbReference type="EMBL" id="KAK1444254.1"/>
    </source>
</evidence>
<feature type="region of interest" description="Disordered" evidence="1">
    <location>
        <begin position="352"/>
        <end position="380"/>
    </location>
</feature>
<proteinExistence type="predicted"/>
<dbReference type="InterPro" id="IPR016024">
    <property type="entry name" value="ARM-type_fold"/>
</dbReference>
<evidence type="ECO:0000313" key="4">
    <source>
        <dbReference type="Proteomes" id="UP001230268"/>
    </source>
</evidence>
<dbReference type="InterPro" id="IPR039754">
    <property type="entry name" value="Esf1"/>
</dbReference>
<evidence type="ECO:0000256" key="1">
    <source>
        <dbReference type="SAM" id="MobiDB-lite"/>
    </source>
</evidence>
<dbReference type="GO" id="GO:0003723">
    <property type="term" value="F:RNA binding"/>
    <property type="evidence" value="ECO:0007669"/>
    <property type="project" value="TreeGrafter"/>
</dbReference>
<dbReference type="AlphaFoldDB" id="A0AAD8UVB7"/>
<feature type="compositionally biased region" description="Basic residues" evidence="1">
    <location>
        <begin position="364"/>
        <end position="374"/>
    </location>
</feature>
<dbReference type="EMBL" id="JAVEPI010000001">
    <property type="protein sequence ID" value="KAK1444254.1"/>
    <property type="molecule type" value="Genomic_DNA"/>
</dbReference>
<accession>A0AAD8UVB7</accession>
<dbReference type="GO" id="GO:0006364">
    <property type="term" value="P:rRNA processing"/>
    <property type="evidence" value="ECO:0007669"/>
    <property type="project" value="InterPro"/>
</dbReference>
<sequence>MESDERFVPTARFKRARKDVKPRSDERFARFLDSEASKPKSIHRIDPFGRPIGDVAESDVLSSDEKSEDVVDSPEASSEAEAEAVTEQIEYGDASNRLAVVGCDWDNISAADLFMLFETMYRSLTSKTIRCVTKASIYLSDFGKERIEAEKVHGPQVNISSDVREEELDDAERHEALRKYQQDRSRYYYGIVEFQSEEQAKLLYDEMDGVEAYFAFAGLDLRFVPNDLTFERSPASECVEMPNNYEPPVASESAFRHSRVECKWDMPSMKRTKTLTRRFKESDIQTLDLKEYLASDDEEVDVSEYKSLLQEKMADKGKQEKTEDGKLRAKIGNYTISFGNDADIPEIEEPLLASGSSEKESKRPKARGKKHKKGRGEEAVDIDDTRDFDARLSREQQPGFEGDFDDSRFQRVMKDPDFAIDTRHPKYRSGGSNAIDELLRNVTIEELVMHMSSMDDGCFLLDDDSQMATAVNDERYIGSILVRVMDLILTKPRLDFLFQNREVLNLLSQRVLTACLPVRRLFAKKCKSYYNQGGIYQEKVEDLLWQLLLDDDCGVFEHASHALCTVTKNRDGVNVDIKVDALLSHLKSKEDPDGVIRVRLFEICAKLGAISEEAFKGLFTGGVYSEFFSLYMKSDFLVQLNFLEILEASPELFRRLNQNGGIPQDFINHALSVLTNEDTSPTDELLVPFMFKLLVSMLGHGILGSTQKALLMEYSSKEIMSSNPQRDDKNTCMVLGCFGLLYLTEKIPTNVSEKMEDVVQLTTREEILSAILHSLMHISTSDLNKGRLEFLTAMTGHVIRALGRFPLSEVREQAYLYLIKVIRFKPILEIVLKEEADKGLFSSQENLYATTVAKKSLVREVMRSIEETYGNPAGPLSRENIEALKRYTTKG</sequence>
<name>A0AAD8UVB7_BABGI</name>
<feature type="compositionally biased region" description="Basic and acidic residues" evidence="1">
    <location>
        <begin position="36"/>
        <end position="47"/>
    </location>
</feature>
<feature type="domain" description="ESF1 RRM" evidence="2">
    <location>
        <begin position="96"/>
        <end position="238"/>
    </location>
</feature>
<feature type="compositionally biased region" description="Acidic residues" evidence="1">
    <location>
        <begin position="70"/>
        <end position="79"/>
    </location>
</feature>